<evidence type="ECO:0000256" key="5">
    <source>
        <dbReference type="SAM" id="Phobius"/>
    </source>
</evidence>
<dbReference type="PANTHER" id="PTHR37422">
    <property type="entry name" value="TEICHURONIC ACID BIOSYNTHESIS PROTEIN TUAE"/>
    <property type="match status" value="1"/>
</dbReference>
<feature type="transmembrane region" description="Helical" evidence="5">
    <location>
        <begin position="104"/>
        <end position="122"/>
    </location>
</feature>
<evidence type="ECO:0000259" key="6">
    <source>
        <dbReference type="Pfam" id="PF04932"/>
    </source>
</evidence>
<evidence type="ECO:0000256" key="4">
    <source>
        <dbReference type="ARBA" id="ARBA00023136"/>
    </source>
</evidence>
<dbReference type="InterPro" id="IPR007016">
    <property type="entry name" value="O-antigen_ligase-rel_domated"/>
</dbReference>
<feature type="transmembrane region" description="Helical" evidence="5">
    <location>
        <begin position="280"/>
        <end position="298"/>
    </location>
</feature>
<keyword evidence="2 5" id="KW-0812">Transmembrane</keyword>
<dbReference type="InterPro" id="IPR051533">
    <property type="entry name" value="WaaL-like"/>
</dbReference>
<gene>
    <name evidence="7" type="ORF">KACHI17_15940</name>
</gene>
<evidence type="ECO:0000256" key="1">
    <source>
        <dbReference type="ARBA" id="ARBA00004141"/>
    </source>
</evidence>
<dbReference type="AlphaFoldDB" id="A0AAT9GJD3"/>
<dbReference type="Pfam" id="PF04932">
    <property type="entry name" value="Wzy_C"/>
    <property type="match status" value="1"/>
</dbReference>
<proteinExistence type="predicted"/>
<evidence type="ECO:0000256" key="3">
    <source>
        <dbReference type="ARBA" id="ARBA00022989"/>
    </source>
</evidence>
<keyword evidence="4 5" id="KW-0472">Membrane</keyword>
<dbReference type="GO" id="GO:0016020">
    <property type="term" value="C:membrane"/>
    <property type="evidence" value="ECO:0007669"/>
    <property type="project" value="UniProtKB-SubCell"/>
</dbReference>
<name>A0AAT9GJD3_9BACT</name>
<organism evidence="7">
    <name type="scientific">Sediminibacterium sp. KACHI17</name>
    <dbReference type="NCBI Taxonomy" id="1751071"/>
    <lineage>
        <taxon>Bacteria</taxon>
        <taxon>Pseudomonadati</taxon>
        <taxon>Bacteroidota</taxon>
        <taxon>Chitinophagia</taxon>
        <taxon>Chitinophagales</taxon>
        <taxon>Chitinophagaceae</taxon>
        <taxon>Sediminibacterium</taxon>
    </lineage>
</organism>
<feature type="transmembrane region" description="Helical" evidence="5">
    <location>
        <begin position="212"/>
        <end position="237"/>
    </location>
</feature>
<comment type="subcellular location">
    <subcellularLocation>
        <location evidence="1">Membrane</location>
        <topology evidence="1">Multi-pass membrane protein</topology>
    </subcellularLocation>
</comment>
<accession>A0AAT9GJD3</accession>
<protein>
    <recommendedName>
        <fullName evidence="6">O-antigen ligase-related domain-containing protein</fullName>
    </recommendedName>
</protein>
<dbReference type="EMBL" id="AP029612">
    <property type="protein sequence ID" value="BFG70713.1"/>
    <property type="molecule type" value="Genomic_DNA"/>
</dbReference>
<evidence type="ECO:0000313" key="7">
    <source>
        <dbReference type="EMBL" id="BFG70713.1"/>
    </source>
</evidence>
<feature type="domain" description="O-antigen ligase-related" evidence="6">
    <location>
        <begin position="67"/>
        <end position="229"/>
    </location>
</feature>
<evidence type="ECO:0000256" key="2">
    <source>
        <dbReference type="ARBA" id="ARBA00022692"/>
    </source>
</evidence>
<sequence>MGVVVLITLLRHAMNGFSFESINRHLFPFFRNHVNYGAMLVCLLALAFGAYQHVGHNKKYALFLRSFLVLGIIALIFSYSRGAWLALIGGLIMVGVIRKKMTGLLIITALLTVLISTVWLSTDKRYFRFAPDHDRTIFHTDFSQHMSATIALKDVSNAERFYRWVAGARMFAERPLTGFGPSTFYTNYRPFTVKRFETWVSNNPEHSTVHNYFLLTALEQGVIGLLIFCSLYFLMLWRIQKIYHQLQSYFFRNVALTTGAILAMIGIINFMSDMIETDKIGTLFWLCLGMVMILEGKLKEEKMSLA</sequence>
<dbReference type="PANTHER" id="PTHR37422:SF17">
    <property type="entry name" value="O-ANTIGEN LIGASE"/>
    <property type="match status" value="1"/>
</dbReference>
<feature type="transmembrane region" description="Helical" evidence="5">
    <location>
        <begin position="34"/>
        <end position="51"/>
    </location>
</feature>
<feature type="transmembrane region" description="Helical" evidence="5">
    <location>
        <begin position="249"/>
        <end position="268"/>
    </location>
</feature>
<keyword evidence="3 5" id="KW-1133">Transmembrane helix</keyword>
<reference evidence="7" key="1">
    <citation type="submission" date="2024-02" db="EMBL/GenBank/DDBJ databases">
        <title>Sediminibacterium planktonica sp. nov. and Sediminibacterium longus sp. nov., isolated from surface lake and river water.</title>
        <authorList>
            <person name="Watanabe K."/>
            <person name="Takemine S."/>
            <person name="Ishii Y."/>
            <person name="Ogata Y."/>
            <person name="Shindo C."/>
            <person name="Suda W."/>
        </authorList>
    </citation>
    <scope>NUCLEOTIDE SEQUENCE</scope>
    <source>
        <strain evidence="7">KACHI17</strain>
    </source>
</reference>